<evidence type="ECO:0000256" key="3">
    <source>
        <dbReference type="ARBA" id="ARBA00022833"/>
    </source>
</evidence>
<dbReference type="EMBL" id="GEDC01003062">
    <property type="protein sequence ID" value="JAS34236.1"/>
    <property type="molecule type" value="Transcribed_RNA"/>
</dbReference>
<dbReference type="PROSITE" id="PS50950">
    <property type="entry name" value="ZF_THAP"/>
    <property type="match status" value="1"/>
</dbReference>
<feature type="domain" description="THAP-type" evidence="7">
    <location>
        <begin position="1"/>
        <end position="93"/>
    </location>
</feature>
<feature type="region of interest" description="Disordered" evidence="6">
    <location>
        <begin position="103"/>
        <end position="131"/>
    </location>
</feature>
<keyword evidence="1" id="KW-0479">Metal-binding</keyword>
<dbReference type="InterPro" id="IPR026516">
    <property type="entry name" value="THAP1/10"/>
</dbReference>
<reference evidence="8" key="1">
    <citation type="submission" date="2015-12" db="EMBL/GenBank/DDBJ databases">
        <title>De novo transcriptome assembly of four potential Pierce s Disease insect vectors from Arizona vineyards.</title>
        <authorList>
            <person name="Tassone E.E."/>
        </authorList>
    </citation>
    <scope>NUCLEOTIDE SEQUENCE</scope>
</reference>
<keyword evidence="4 5" id="KW-0238">DNA-binding</keyword>
<dbReference type="SUPFAM" id="SSF57716">
    <property type="entry name" value="Glucocorticoid receptor-like (DNA-binding domain)"/>
    <property type="match status" value="1"/>
</dbReference>
<dbReference type="AlphaFoldDB" id="A0A1B6E8J1"/>
<evidence type="ECO:0000256" key="6">
    <source>
        <dbReference type="SAM" id="MobiDB-lite"/>
    </source>
</evidence>
<sequence>MPGKCCVTECKSNYCKPFVNIFLFPKDALTAQTWLRAIHRDDYELSANSCVCIKHFCERYIIRKDSITRPDGTVVTVKRDRLKLRDDAIPTIFENLPHYIIKDLPPERKDPDERRTKVEKLHQTEAEEKNV</sequence>
<name>A0A1B6E8J1_9HEMI</name>
<keyword evidence="2 5" id="KW-0863">Zinc-finger</keyword>
<accession>A0A1B6E8J1</accession>
<dbReference type="SMART" id="SM00692">
    <property type="entry name" value="DM3"/>
    <property type="match status" value="1"/>
</dbReference>
<evidence type="ECO:0000256" key="2">
    <source>
        <dbReference type="ARBA" id="ARBA00022771"/>
    </source>
</evidence>
<dbReference type="PANTHER" id="PTHR46600:SF11">
    <property type="entry name" value="THAP DOMAIN-CONTAINING PROTEIN 10"/>
    <property type="match status" value="1"/>
</dbReference>
<dbReference type="PANTHER" id="PTHR46600">
    <property type="entry name" value="THAP DOMAIN-CONTAINING"/>
    <property type="match status" value="1"/>
</dbReference>
<proteinExistence type="predicted"/>
<evidence type="ECO:0000256" key="4">
    <source>
        <dbReference type="ARBA" id="ARBA00023125"/>
    </source>
</evidence>
<evidence type="ECO:0000259" key="7">
    <source>
        <dbReference type="PROSITE" id="PS50950"/>
    </source>
</evidence>
<dbReference type="InterPro" id="IPR006612">
    <property type="entry name" value="THAP_Znf"/>
</dbReference>
<dbReference type="GO" id="GO:0043565">
    <property type="term" value="F:sequence-specific DNA binding"/>
    <property type="evidence" value="ECO:0007669"/>
    <property type="project" value="InterPro"/>
</dbReference>
<keyword evidence="3" id="KW-0862">Zinc</keyword>
<protein>
    <recommendedName>
        <fullName evidence="7">THAP-type domain-containing protein</fullName>
    </recommendedName>
</protein>
<evidence type="ECO:0000313" key="8">
    <source>
        <dbReference type="EMBL" id="JAS34236.1"/>
    </source>
</evidence>
<evidence type="ECO:0000256" key="5">
    <source>
        <dbReference type="PROSITE-ProRule" id="PRU00309"/>
    </source>
</evidence>
<evidence type="ECO:0000256" key="1">
    <source>
        <dbReference type="ARBA" id="ARBA00022723"/>
    </source>
</evidence>
<dbReference type="SMART" id="SM00980">
    <property type="entry name" value="THAP"/>
    <property type="match status" value="1"/>
</dbReference>
<dbReference type="GO" id="GO:0008270">
    <property type="term" value="F:zinc ion binding"/>
    <property type="evidence" value="ECO:0007669"/>
    <property type="project" value="UniProtKB-KW"/>
</dbReference>
<gene>
    <name evidence="8" type="ORF">g.31269</name>
</gene>
<dbReference type="Pfam" id="PF05485">
    <property type="entry name" value="THAP"/>
    <property type="match status" value="1"/>
</dbReference>
<organism evidence="8">
    <name type="scientific">Clastoptera arizonana</name>
    <name type="common">Arizona spittle bug</name>
    <dbReference type="NCBI Taxonomy" id="38151"/>
    <lineage>
        <taxon>Eukaryota</taxon>
        <taxon>Metazoa</taxon>
        <taxon>Ecdysozoa</taxon>
        <taxon>Arthropoda</taxon>
        <taxon>Hexapoda</taxon>
        <taxon>Insecta</taxon>
        <taxon>Pterygota</taxon>
        <taxon>Neoptera</taxon>
        <taxon>Paraneoptera</taxon>
        <taxon>Hemiptera</taxon>
        <taxon>Auchenorrhyncha</taxon>
        <taxon>Cercopoidea</taxon>
        <taxon>Clastopteridae</taxon>
        <taxon>Clastoptera</taxon>
    </lineage>
</organism>